<dbReference type="AlphaFoldDB" id="A0A062UYE8"/>
<proteinExistence type="predicted"/>
<dbReference type="InterPro" id="IPR052527">
    <property type="entry name" value="Metal_cation-efflux_comp"/>
</dbReference>
<keyword evidence="4 5" id="KW-0472">Membrane</keyword>
<feature type="transmembrane region" description="Helical" evidence="5">
    <location>
        <begin position="114"/>
        <end position="132"/>
    </location>
</feature>
<reference evidence="6 7" key="1">
    <citation type="journal article" date="2013" name="Nature">
        <title>Anaerobic oxidation of methane coupled to nitrate reduction in a novel archaeal lineage.</title>
        <authorList>
            <person name="Haroon M.F."/>
            <person name="Hu S."/>
            <person name="Shi Y."/>
            <person name="Imelfort M."/>
            <person name="Keller J."/>
            <person name="Hugenholtz P."/>
            <person name="Yuan Z."/>
            <person name="Tyson G.W."/>
        </authorList>
    </citation>
    <scope>NUCLEOTIDE SEQUENCE [LARGE SCALE GENOMIC DNA]</scope>
    <source>
        <strain evidence="6 7">ANME-2d</strain>
    </source>
</reference>
<keyword evidence="7" id="KW-1185">Reference proteome</keyword>
<accession>A0A062UYE8</accession>
<evidence type="ECO:0000256" key="1">
    <source>
        <dbReference type="ARBA" id="ARBA00004127"/>
    </source>
</evidence>
<sequence length="233" mass="27070">MVAKNRVLTTGQVIYLIFNTLLYPALLLLLSGDWAWVEGWVFSIWFVVTVSFTTVYLYRHDPELLKERLKRPGTGEQKGWDKYLIYVLIFSFLAWFIVMPLDARRYEWTGDFPIWLKVLGGIALLVSFFFTFRSLADNPYASHLVRIQTERKQHVVSTGVYGFVRHPMYLGGMLLFIGAPLLLGSKYGILIGIALSLLLVGRIIGEEKMLVEELEGYDDYRKKVRYRLIPFVW</sequence>
<evidence type="ECO:0008006" key="8">
    <source>
        <dbReference type="Google" id="ProtNLM"/>
    </source>
</evidence>
<evidence type="ECO:0000256" key="3">
    <source>
        <dbReference type="ARBA" id="ARBA00022989"/>
    </source>
</evidence>
<dbReference type="PATRIC" id="fig|1392998.3.peg.1994"/>
<comment type="subcellular location">
    <subcellularLocation>
        <location evidence="1">Endomembrane system</location>
        <topology evidence="1">Multi-pass membrane protein</topology>
    </subcellularLocation>
</comment>
<feature type="transmembrane region" description="Helical" evidence="5">
    <location>
        <begin position="12"/>
        <end position="30"/>
    </location>
</feature>
<evidence type="ECO:0000256" key="5">
    <source>
        <dbReference type="SAM" id="Phobius"/>
    </source>
</evidence>
<dbReference type="GO" id="GO:0012505">
    <property type="term" value="C:endomembrane system"/>
    <property type="evidence" value="ECO:0007669"/>
    <property type="project" value="UniProtKB-SubCell"/>
</dbReference>
<evidence type="ECO:0000256" key="2">
    <source>
        <dbReference type="ARBA" id="ARBA00022692"/>
    </source>
</evidence>
<gene>
    <name evidence="6" type="ORF">ANME2D_01993</name>
</gene>
<name>A0A062UYE8_9EURY</name>
<dbReference type="PANTHER" id="PTHR43847:SF1">
    <property type="entry name" value="BLL3993 PROTEIN"/>
    <property type="match status" value="1"/>
</dbReference>
<feature type="transmembrane region" description="Helical" evidence="5">
    <location>
        <begin position="173"/>
        <end position="200"/>
    </location>
</feature>
<evidence type="ECO:0000313" key="7">
    <source>
        <dbReference type="Proteomes" id="UP000027153"/>
    </source>
</evidence>
<dbReference type="RefSeq" id="WP_048091007.1">
    <property type="nucleotide sequence ID" value="NZ_JMIY01000004.1"/>
</dbReference>
<dbReference type="Proteomes" id="UP000027153">
    <property type="component" value="Unassembled WGS sequence"/>
</dbReference>
<feature type="transmembrane region" description="Helical" evidence="5">
    <location>
        <begin position="37"/>
        <end position="58"/>
    </location>
</feature>
<dbReference type="EMBL" id="JMIY01000004">
    <property type="protein sequence ID" value="KCZ71936.1"/>
    <property type="molecule type" value="Genomic_DNA"/>
</dbReference>
<dbReference type="InterPro" id="IPR007318">
    <property type="entry name" value="Phopholipid_MeTrfase"/>
</dbReference>
<keyword evidence="3 5" id="KW-1133">Transmembrane helix</keyword>
<feature type="transmembrane region" description="Helical" evidence="5">
    <location>
        <begin position="83"/>
        <end position="102"/>
    </location>
</feature>
<keyword evidence="2 5" id="KW-0812">Transmembrane</keyword>
<dbReference type="Gene3D" id="1.20.120.1630">
    <property type="match status" value="1"/>
</dbReference>
<dbReference type="OrthoDB" id="148346at2157"/>
<dbReference type="Pfam" id="PF04191">
    <property type="entry name" value="PEMT"/>
    <property type="match status" value="1"/>
</dbReference>
<dbReference type="PANTHER" id="PTHR43847">
    <property type="entry name" value="BLL3993 PROTEIN"/>
    <property type="match status" value="1"/>
</dbReference>
<protein>
    <recommendedName>
        <fullName evidence="8">Isoprenylcysteine carboxyl methyltransferase</fullName>
    </recommendedName>
</protein>
<comment type="caution">
    <text evidence="6">The sequence shown here is derived from an EMBL/GenBank/DDBJ whole genome shotgun (WGS) entry which is preliminary data.</text>
</comment>
<evidence type="ECO:0000256" key="4">
    <source>
        <dbReference type="ARBA" id="ARBA00023136"/>
    </source>
</evidence>
<organism evidence="6 7">
    <name type="scientific">Candidatus Methanoperedens nitratireducens</name>
    <dbReference type="NCBI Taxonomy" id="1392998"/>
    <lineage>
        <taxon>Archaea</taxon>
        <taxon>Methanobacteriati</taxon>
        <taxon>Methanobacteriota</taxon>
        <taxon>Stenosarchaea group</taxon>
        <taxon>Methanomicrobia</taxon>
        <taxon>Methanosarcinales</taxon>
        <taxon>ANME-2 cluster</taxon>
        <taxon>Candidatus Methanoperedentaceae</taxon>
        <taxon>Candidatus Methanoperedens</taxon>
    </lineage>
</organism>
<evidence type="ECO:0000313" key="6">
    <source>
        <dbReference type="EMBL" id="KCZ71936.1"/>
    </source>
</evidence>